<protein>
    <submittedName>
        <fullName evidence="1">Uncharacterized protein</fullName>
    </submittedName>
</protein>
<organism evidence="1 2">
    <name type="scientific">Trema orientale</name>
    <name type="common">Charcoal tree</name>
    <name type="synonym">Celtis orientalis</name>
    <dbReference type="NCBI Taxonomy" id="63057"/>
    <lineage>
        <taxon>Eukaryota</taxon>
        <taxon>Viridiplantae</taxon>
        <taxon>Streptophyta</taxon>
        <taxon>Embryophyta</taxon>
        <taxon>Tracheophyta</taxon>
        <taxon>Spermatophyta</taxon>
        <taxon>Magnoliopsida</taxon>
        <taxon>eudicotyledons</taxon>
        <taxon>Gunneridae</taxon>
        <taxon>Pentapetalae</taxon>
        <taxon>rosids</taxon>
        <taxon>fabids</taxon>
        <taxon>Rosales</taxon>
        <taxon>Cannabaceae</taxon>
        <taxon>Trema</taxon>
    </lineage>
</organism>
<keyword evidence="2" id="KW-1185">Reference proteome</keyword>
<name>A0A2P5FSF2_TREOI</name>
<reference evidence="2" key="1">
    <citation type="submission" date="2016-06" db="EMBL/GenBank/DDBJ databases">
        <title>Parallel loss of symbiosis genes in relatives of nitrogen-fixing non-legume Parasponia.</title>
        <authorList>
            <person name="Van Velzen R."/>
            <person name="Holmer R."/>
            <person name="Bu F."/>
            <person name="Rutten L."/>
            <person name="Van Zeijl A."/>
            <person name="Liu W."/>
            <person name="Santuari L."/>
            <person name="Cao Q."/>
            <person name="Sharma T."/>
            <person name="Shen D."/>
            <person name="Roswanjaya Y."/>
            <person name="Wardhani T."/>
            <person name="Kalhor M.S."/>
            <person name="Jansen J."/>
            <person name="Van den Hoogen J."/>
            <person name="Gungor B."/>
            <person name="Hartog M."/>
            <person name="Hontelez J."/>
            <person name="Verver J."/>
            <person name="Yang W.-C."/>
            <person name="Schijlen E."/>
            <person name="Repin R."/>
            <person name="Schilthuizen M."/>
            <person name="Schranz E."/>
            <person name="Heidstra R."/>
            <person name="Miyata K."/>
            <person name="Fedorova E."/>
            <person name="Kohlen W."/>
            <person name="Bisseling T."/>
            <person name="Smit S."/>
            <person name="Geurts R."/>
        </authorList>
    </citation>
    <scope>NUCLEOTIDE SEQUENCE [LARGE SCALE GENOMIC DNA]</scope>
    <source>
        <strain evidence="2">cv. RG33-2</strain>
    </source>
</reference>
<evidence type="ECO:0000313" key="1">
    <source>
        <dbReference type="EMBL" id="POO00735.1"/>
    </source>
</evidence>
<dbReference type="AlphaFoldDB" id="A0A2P5FSF2"/>
<proteinExistence type="predicted"/>
<dbReference type="EMBL" id="JXTC01000011">
    <property type="protein sequence ID" value="POO00735.1"/>
    <property type="molecule type" value="Genomic_DNA"/>
</dbReference>
<dbReference type="Proteomes" id="UP000237000">
    <property type="component" value="Unassembled WGS sequence"/>
</dbReference>
<comment type="caution">
    <text evidence="1">The sequence shown here is derived from an EMBL/GenBank/DDBJ whole genome shotgun (WGS) entry which is preliminary data.</text>
</comment>
<dbReference type="OrthoDB" id="10505603at2759"/>
<accession>A0A2P5FSF2</accession>
<evidence type="ECO:0000313" key="2">
    <source>
        <dbReference type="Proteomes" id="UP000237000"/>
    </source>
</evidence>
<gene>
    <name evidence="1" type="ORF">TorRG33x02_033660</name>
</gene>
<dbReference type="InParanoid" id="A0A2P5FSF2"/>
<sequence length="114" mass="13199">MEVSNMFDVVGGVVLSNITATKINHLNPENLFDHRLRHGRHVRVPPGVKRNFLFPWLLLHIDGHHQSWTILSHAYNGRAKLVNVKKTSKNDKKSQLGCSFPERNSILLNRYHRE</sequence>